<dbReference type="RefSeq" id="WP_146297719.1">
    <property type="nucleotide sequence ID" value="NZ_CP042301.2"/>
</dbReference>
<gene>
    <name evidence="1" type="ORF">FQ775_01050</name>
</gene>
<dbReference type="KEGG" id="niy:FQ775_01050"/>
<organism evidence="1 2">
    <name type="scientific">Nitratireductor mangrovi</name>
    <dbReference type="NCBI Taxonomy" id="2599600"/>
    <lineage>
        <taxon>Bacteria</taxon>
        <taxon>Pseudomonadati</taxon>
        <taxon>Pseudomonadota</taxon>
        <taxon>Alphaproteobacteria</taxon>
        <taxon>Hyphomicrobiales</taxon>
        <taxon>Phyllobacteriaceae</taxon>
        <taxon>Nitratireductor</taxon>
    </lineage>
</organism>
<name>A0A5B8KU44_9HYPH</name>
<reference evidence="1" key="1">
    <citation type="submission" date="2020-04" db="EMBL/GenBank/DDBJ databases">
        <title>Nitratireductor sp. nov. isolated from mangrove soil.</title>
        <authorList>
            <person name="Ye Y."/>
        </authorList>
    </citation>
    <scope>NUCLEOTIDE SEQUENCE</scope>
    <source>
        <strain evidence="1">SY7</strain>
    </source>
</reference>
<keyword evidence="2" id="KW-1185">Reference proteome</keyword>
<dbReference type="AlphaFoldDB" id="A0A5B8KU44"/>
<evidence type="ECO:0000313" key="2">
    <source>
        <dbReference type="Proteomes" id="UP000321389"/>
    </source>
</evidence>
<evidence type="ECO:0000313" key="1">
    <source>
        <dbReference type="EMBL" id="QDY99069.1"/>
    </source>
</evidence>
<dbReference type="OrthoDB" id="2059848at2"/>
<protein>
    <recommendedName>
        <fullName evidence="3">Head decoration protein</fullName>
    </recommendedName>
</protein>
<dbReference type="EMBL" id="CP042301">
    <property type="protein sequence ID" value="QDY99069.1"/>
    <property type="molecule type" value="Genomic_DNA"/>
</dbReference>
<proteinExistence type="predicted"/>
<evidence type="ECO:0008006" key="3">
    <source>
        <dbReference type="Google" id="ProtNLM"/>
    </source>
</evidence>
<dbReference type="Proteomes" id="UP000321389">
    <property type="component" value="Chromosome"/>
</dbReference>
<accession>A0A5B8KU44</accession>
<sequence>MAALAKDRNTPEAIGDMREGPVAAATVIFAGAIVMRNAAGDLIEAATALGLVGVGRAEKRADNTGGAAGDVTVKYRPGVFRFGNSAAADEITAAEIGKPCYAVDDQTVAKTDGTGTRSIAGFVDHVDAQGVWVRFDEAMVQTHLAGIA</sequence>